<dbReference type="AlphaFoldDB" id="A0AAW2M124"/>
<proteinExistence type="predicted"/>
<reference evidence="1" key="1">
    <citation type="submission" date="2020-06" db="EMBL/GenBank/DDBJ databases">
        <authorList>
            <person name="Li T."/>
            <person name="Hu X."/>
            <person name="Zhang T."/>
            <person name="Song X."/>
            <person name="Zhang H."/>
            <person name="Dai N."/>
            <person name="Sheng W."/>
            <person name="Hou X."/>
            <person name="Wei L."/>
        </authorList>
    </citation>
    <scope>NUCLEOTIDE SEQUENCE</scope>
    <source>
        <strain evidence="1">G02</strain>
        <tissue evidence="1">Leaf</tissue>
    </source>
</reference>
<accession>A0AAW2M124</accession>
<dbReference type="EMBL" id="JACGWJ010000023">
    <property type="protein sequence ID" value="KAL0325170.1"/>
    <property type="molecule type" value="Genomic_DNA"/>
</dbReference>
<sequence>MAAFAYFGFGLRNLVDLLRGVFTTASIDSLSSSLLSYTPVCQGFWAVPSFTSWSPFAASISEISLI</sequence>
<protein>
    <submittedName>
        <fullName evidence="1">Uncharacterized protein</fullName>
    </submittedName>
</protein>
<reference evidence="1" key="2">
    <citation type="journal article" date="2024" name="Plant">
        <title>Genomic evolution and insights into agronomic trait innovations of Sesamum species.</title>
        <authorList>
            <person name="Miao H."/>
            <person name="Wang L."/>
            <person name="Qu L."/>
            <person name="Liu H."/>
            <person name="Sun Y."/>
            <person name="Le M."/>
            <person name="Wang Q."/>
            <person name="Wei S."/>
            <person name="Zheng Y."/>
            <person name="Lin W."/>
            <person name="Duan Y."/>
            <person name="Cao H."/>
            <person name="Xiong S."/>
            <person name="Wang X."/>
            <person name="Wei L."/>
            <person name="Li C."/>
            <person name="Ma Q."/>
            <person name="Ju M."/>
            <person name="Zhao R."/>
            <person name="Li G."/>
            <person name="Mu C."/>
            <person name="Tian Q."/>
            <person name="Mei H."/>
            <person name="Zhang T."/>
            <person name="Gao T."/>
            <person name="Zhang H."/>
        </authorList>
    </citation>
    <scope>NUCLEOTIDE SEQUENCE</scope>
    <source>
        <strain evidence="1">G02</strain>
    </source>
</reference>
<comment type="caution">
    <text evidence="1">The sequence shown here is derived from an EMBL/GenBank/DDBJ whole genome shotgun (WGS) entry which is preliminary data.</text>
</comment>
<name>A0AAW2M124_SESRA</name>
<gene>
    <name evidence="1" type="ORF">Sradi_5086300</name>
</gene>
<organism evidence="1">
    <name type="scientific">Sesamum radiatum</name>
    <name type="common">Black benniseed</name>
    <dbReference type="NCBI Taxonomy" id="300843"/>
    <lineage>
        <taxon>Eukaryota</taxon>
        <taxon>Viridiplantae</taxon>
        <taxon>Streptophyta</taxon>
        <taxon>Embryophyta</taxon>
        <taxon>Tracheophyta</taxon>
        <taxon>Spermatophyta</taxon>
        <taxon>Magnoliopsida</taxon>
        <taxon>eudicotyledons</taxon>
        <taxon>Gunneridae</taxon>
        <taxon>Pentapetalae</taxon>
        <taxon>asterids</taxon>
        <taxon>lamiids</taxon>
        <taxon>Lamiales</taxon>
        <taxon>Pedaliaceae</taxon>
        <taxon>Sesamum</taxon>
    </lineage>
</organism>
<evidence type="ECO:0000313" key="1">
    <source>
        <dbReference type="EMBL" id="KAL0325170.1"/>
    </source>
</evidence>